<keyword evidence="5" id="KW-1185">Reference proteome</keyword>
<feature type="domain" description="N-acetyltransferase" evidence="3">
    <location>
        <begin position="1"/>
        <end position="159"/>
    </location>
</feature>
<dbReference type="PANTHER" id="PTHR43877">
    <property type="entry name" value="AMINOALKYLPHOSPHONATE N-ACETYLTRANSFERASE-RELATED-RELATED"/>
    <property type="match status" value="1"/>
</dbReference>
<gene>
    <name evidence="4" type="ORF">E8K88_07110</name>
</gene>
<dbReference type="EMBL" id="SSWX01000007">
    <property type="protein sequence ID" value="THJ34346.1"/>
    <property type="molecule type" value="Genomic_DNA"/>
</dbReference>
<dbReference type="CDD" id="cd04301">
    <property type="entry name" value="NAT_SF"/>
    <property type="match status" value="1"/>
</dbReference>
<keyword evidence="2" id="KW-0012">Acyltransferase</keyword>
<name>A0A4S5BWM5_9BURK</name>
<dbReference type="Proteomes" id="UP000306236">
    <property type="component" value="Unassembled WGS sequence"/>
</dbReference>
<reference evidence="4 5" key="1">
    <citation type="submission" date="2019-04" db="EMBL/GenBank/DDBJ databases">
        <title>Lampropedia sp YIM MLB12 draf genome.</title>
        <authorList>
            <person name="Wang Y.-X."/>
        </authorList>
    </citation>
    <scope>NUCLEOTIDE SEQUENCE [LARGE SCALE GENOMIC DNA]</scope>
    <source>
        <strain evidence="4 5">YIM MLB12</strain>
    </source>
</reference>
<accession>A0A4S5BWM5</accession>
<evidence type="ECO:0000313" key="5">
    <source>
        <dbReference type="Proteomes" id="UP000306236"/>
    </source>
</evidence>
<dbReference type="InterPro" id="IPR050832">
    <property type="entry name" value="Bact_Acetyltransf"/>
</dbReference>
<dbReference type="Pfam" id="PF00583">
    <property type="entry name" value="Acetyltransf_1"/>
    <property type="match status" value="1"/>
</dbReference>
<comment type="caution">
    <text evidence="4">The sequence shown here is derived from an EMBL/GenBank/DDBJ whole genome shotgun (WGS) entry which is preliminary data.</text>
</comment>
<dbReference type="GO" id="GO:0016747">
    <property type="term" value="F:acyltransferase activity, transferring groups other than amino-acyl groups"/>
    <property type="evidence" value="ECO:0007669"/>
    <property type="project" value="InterPro"/>
</dbReference>
<evidence type="ECO:0000259" key="3">
    <source>
        <dbReference type="PROSITE" id="PS51186"/>
    </source>
</evidence>
<dbReference type="SUPFAM" id="SSF55729">
    <property type="entry name" value="Acyl-CoA N-acyltransferases (Nat)"/>
    <property type="match status" value="1"/>
</dbReference>
<evidence type="ECO:0000256" key="1">
    <source>
        <dbReference type="ARBA" id="ARBA00022679"/>
    </source>
</evidence>
<protein>
    <submittedName>
        <fullName evidence="4">GNAT family N-acetyltransferase</fullName>
    </submittedName>
</protein>
<dbReference type="OrthoDB" id="9799601at2"/>
<dbReference type="Gene3D" id="3.40.630.30">
    <property type="match status" value="1"/>
</dbReference>
<dbReference type="InterPro" id="IPR000182">
    <property type="entry name" value="GNAT_dom"/>
</dbReference>
<dbReference type="InterPro" id="IPR016181">
    <property type="entry name" value="Acyl_CoA_acyltransferase"/>
</dbReference>
<keyword evidence="1 4" id="KW-0808">Transferase</keyword>
<evidence type="ECO:0000313" key="4">
    <source>
        <dbReference type="EMBL" id="THJ34346.1"/>
    </source>
</evidence>
<dbReference type="PROSITE" id="PS51186">
    <property type="entry name" value="GNAT"/>
    <property type="match status" value="1"/>
</dbReference>
<organism evidence="4 5">
    <name type="scientific">Lampropedia aestuarii</name>
    <dbReference type="NCBI Taxonomy" id="2562762"/>
    <lineage>
        <taxon>Bacteria</taxon>
        <taxon>Pseudomonadati</taxon>
        <taxon>Pseudomonadota</taxon>
        <taxon>Betaproteobacteria</taxon>
        <taxon>Burkholderiales</taxon>
        <taxon>Comamonadaceae</taxon>
        <taxon>Lampropedia</taxon>
    </lineage>
</organism>
<evidence type="ECO:0000256" key="2">
    <source>
        <dbReference type="ARBA" id="ARBA00023315"/>
    </source>
</evidence>
<dbReference type="PANTHER" id="PTHR43877:SF2">
    <property type="entry name" value="AMINOALKYLPHOSPHONATE N-ACETYLTRANSFERASE-RELATED"/>
    <property type="match status" value="1"/>
</dbReference>
<sequence length="159" mass="16848">MTVVRANLHDPLHAQALVDLLDGYACDPMGGGEPLPPLTRANLAQALASRPGTYVILAFCDGQGAGLLNAIEGFSTFACKPILNVHDVAVAKAFQGQGLSRLLFAEAEAIAREIGACKLTLEVLNGNTLAKAAYSRFGYAPYALDAQMGQAEFWQKLLD</sequence>
<proteinExistence type="predicted"/>
<dbReference type="AlphaFoldDB" id="A0A4S5BWM5"/>